<dbReference type="EMBL" id="JF827037">
    <property type="protein sequence ID" value="AEH42432.1"/>
    <property type="molecule type" value="Genomic_DNA"/>
</dbReference>
<keyword evidence="3" id="KW-0804">Transcription</keyword>
<dbReference type="AlphaFoldDB" id="F8UMA0"/>
<feature type="domain" description="HTH araC/xylS-type" evidence="4">
    <location>
        <begin position="250"/>
        <end position="348"/>
    </location>
</feature>
<dbReference type="PROSITE" id="PS01124">
    <property type="entry name" value="HTH_ARAC_FAMILY_2"/>
    <property type="match status" value="1"/>
</dbReference>
<dbReference type="PANTHER" id="PTHR43280">
    <property type="entry name" value="ARAC-FAMILY TRANSCRIPTIONAL REGULATOR"/>
    <property type="match status" value="1"/>
</dbReference>
<sequence length="352" mass="41058">MVKEWYKLMNNNFNLDKLIDLEKWEDLQETIASVTNVAIIIVDYKGNPVTKHSGCHRFCKEIRANPELVKYCQKCDSRGGLEAVRLNEPYIYLCHYNIIDIAIPIMIDGKYIGAIMAGQVKLLDVKVESSLEKILVLSKDSSARKALDDFKEYYYELPVLSYEKIKKIADMLFSLCNYLIEEALEKNLISDIYLKIVNDQQEIDSNVLGNYTLKNIENVKKEMSNAKINTYIDKKTLNNENHVKIIDTLKPAIEYIYKHKSETFNIETMAKLCHISPSYFSRLFTKEMGENFSSYVSKLKIEWSKNLLEETSMSINEISDELGFSEVGYFIKIFKKYERVTPSLYRKYCKRK</sequence>
<dbReference type="Pfam" id="PF12833">
    <property type="entry name" value="HTH_18"/>
    <property type="match status" value="1"/>
</dbReference>
<dbReference type="InterPro" id="IPR018062">
    <property type="entry name" value="HTH_AraC-typ_CS"/>
</dbReference>
<dbReference type="PANTHER" id="PTHR43280:SF2">
    <property type="entry name" value="HTH-TYPE TRANSCRIPTIONAL REGULATOR EXSA"/>
    <property type="match status" value="1"/>
</dbReference>
<evidence type="ECO:0000256" key="3">
    <source>
        <dbReference type="ARBA" id="ARBA00023163"/>
    </source>
</evidence>
<dbReference type="PRINTS" id="PR00032">
    <property type="entry name" value="HTHARAC"/>
</dbReference>
<dbReference type="SUPFAM" id="SSF46689">
    <property type="entry name" value="Homeodomain-like"/>
    <property type="match status" value="2"/>
</dbReference>
<gene>
    <name evidence="5" type="primary">dhaY</name>
</gene>
<reference evidence="5" key="1">
    <citation type="submission" date="2011-04" db="EMBL/GenBank/DDBJ databases">
        <title>In silico characterisation of 1,3-propanediol operon transcriptional regulators: insights into Clostridium sp.glycerol metabolism regulation.</title>
        <authorList>
            <person name="Barragan C.E."/>
            <person name="Gutierrez A."/>
            <person name="Montoya D."/>
        </authorList>
    </citation>
    <scope>NUCLEOTIDE SEQUENCE</scope>
    <source>
        <strain evidence="5">IBUN 13A</strain>
    </source>
</reference>
<evidence type="ECO:0000256" key="2">
    <source>
        <dbReference type="ARBA" id="ARBA00023125"/>
    </source>
</evidence>
<evidence type="ECO:0000256" key="1">
    <source>
        <dbReference type="ARBA" id="ARBA00023015"/>
    </source>
</evidence>
<evidence type="ECO:0000259" key="4">
    <source>
        <dbReference type="PROSITE" id="PS01124"/>
    </source>
</evidence>
<dbReference type="InterPro" id="IPR020449">
    <property type="entry name" value="Tscrpt_reg_AraC-type_HTH"/>
</dbReference>
<dbReference type="SMART" id="SM00342">
    <property type="entry name" value="HTH_ARAC"/>
    <property type="match status" value="1"/>
</dbReference>
<name>F8UMA0_9CLOT</name>
<dbReference type="InterPro" id="IPR018771">
    <property type="entry name" value="PocR_dom"/>
</dbReference>
<keyword evidence="2" id="KW-0238">DNA-binding</keyword>
<dbReference type="GO" id="GO:0003700">
    <property type="term" value="F:DNA-binding transcription factor activity"/>
    <property type="evidence" value="ECO:0007669"/>
    <property type="project" value="InterPro"/>
</dbReference>
<keyword evidence="1" id="KW-0805">Transcription regulation</keyword>
<protein>
    <submittedName>
        <fullName evidence="5">DhaY</fullName>
    </submittedName>
</protein>
<dbReference type="InterPro" id="IPR009057">
    <property type="entry name" value="Homeodomain-like_sf"/>
</dbReference>
<dbReference type="GO" id="GO:0043565">
    <property type="term" value="F:sequence-specific DNA binding"/>
    <property type="evidence" value="ECO:0007669"/>
    <property type="project" value="InterPro"/>
</dbReference>
<dbReference type="Gene3D" id="1.10.10.60">
    <property type="entry name" value="Homeodomain-like"/>
    <property type="match status" value="2"/>
</dbReference>
<dbReference type="PROSITE" id="PS00041">
    <property type="entry name" value="HTH_ARAC_FAMILY_1"/>
    <property type="match status" value="1"/>
</dbReference>
<organism evidence="5">
    <name type="scientific">Clostridium sp. IBUN 13A</name>
    <dbReference type="NCBI Taxonomy" id="400087"/>
    <lineage>
        <taxon>Bacteria</taxon>
        <taxon>Bacillati</taxon>
        <taxon>Bacillota</taxon>
        <taxon>Clostridia</taxon>
        <taxon>Eubacteriales</taxon>
        <taxon>Clostridiaceae</taxon>
        <taxon>Clostridium</taxon>
    </lineage>
</organism>
<evidence type="ECO:0000313" key="5">
    <source>
        <dbReference type="EMBL" id="AEH42432.1"/>
    </source>
</evidence>
<dbReference type="Pfam" id="PF10114">
    <property type="entry name" value="PocR"/>
    <property type="match status" value="1"/>
</dbReference>
<proteinExistence type="predicted"/>
<dbReference type="InterPro" id="IPR018060">
    <property type="entry name" value="HTH_AraC"/>
</dbReference>
<accession>F8UMA0</accession>